<evidence type="ECO:0000313" key="2">
    <source>
        <dbReference type="EMBL" id="KTB38888.1"/>
    </source>
</evidence>
<dbReference type="AlphaFoldDB" id="A0A0W0FRT7"/>
<gene>
    <name evidence="2" type="ORF">WG66_8538</name>
</gene>
<evidence type="ECO:0000256" key="1">
    <source>
        <dbReference type="SAM" id="MobiDB-lite"/>
    </source>
</evidence>
<organism evidence="2 3">
    <name type="scientific">Moniliophthora roreri</name>
    <name type="common">Frosty pod rot fungus</name>
    <name type="synonym">Monilia roreri</name>
    <dbReference type="NCBI Taxonomy" id="221103"/>
    <lineage>
        <taxon>Eukaryota</taxon>
        <taxon>Fungi</taxon>
        <taxon>Dikarya</taxon>
        <taxon>Basidiomycota</taxon>
        <taxon>Agaricomycotina</taxon>
        <taxon>Agaricomycetes</taxon>
        <taxon>Agaricomycetidae</taxon>
        <taxon>Agaricales</taxon>
        <taxon>Marasmiineae</taxon>
        <taxon>Marasmiaceae</taxon>
        <taxon>Moniliophthora</taxon>
    </lineage>
</organism>
<feature type="region of interest" description="Disordered" evidence="1">
    <location>
        <begin position="76"/>
        <end position="103"/>
    </location>
</feature>
<dbReference type="EMBL" id="LATX01001722">
    <property type="protein sequence ID" value="KTB38888.1"/>
    <property type="molecule type" value="Genomic_DNA"/>
</dbReference>
<comment type="caution">
    <text evidence="2">The sequence shown here is derived from an EMBL/GenBank/DDBJ whole genome shotgun (WGS) entry which is preliminary data.</text>
</comment>
<proteinExistence type="predicted"/>
<accession>A0A0W0FRT7</accession>
<sequence>MELAVDISSMLREEYRRVEALPGSTLDKFSAEPYKLVQSCAGELASTKRKGVWLGDMFDMSERANPVVARTLEEGPVGVHGKRTSEEVTGGLSMREAKRSKQE</sequence>
<evidence type="ECO:0000313" key="3">
    <source>
        <dbReference type="Proteomes" id="UP000054988"/>
    </source>
</evidence>
<protein>
    <submittedName>
        <fullName evidence="2">Uncharacterized protein</fullName>
    </submittedName>
</protein>
<dbReference type="Proteomes" id="UP000054988">
    <property type="component" value="Unassembled WGS sequence"/>
</dbReference>
<reference evidence="2 3" key="1">
    <citation type="submission" date="2015-12" db="EMBL/GenBank/DDBJ databases">
        <title>Draft genome sequence of Moniliophthora roreri, the causal agent of frosty pod rot of cacao.</title>
        <authorList>
            <person name="Aime M.C."/>
            <person name="Diaz-Valderrama J.R."/>
            <person name="Kijpornyongpan T."/>
            <person name="Phillips-Mora W."/>
        </authorList>
    </citation>
    <scope>NUCLEOTIDE SEQUENCE [LARGE SCALE GENOMIC DNA]</scope>
    <source>
        <strain evidence="2 3">MCA 2952</strain>
    </source>
</reference>
<name>A0A0W0FRT7_MONRR</name>